<evidence type="ECO:0000259" key="11">
    <source>
        <dbReference type="PROSITE" id="PS51278"/>
    </source>
</evidence>
<dbReference type="PANTHER" id="PTHR10937">
    <property type="entry name" value="GLUCOSAMINE--FRUCTOSE-6-PHOSPHATE AMINOTRANSFERASE, ISOMERIZING"/>
    <property type="match status" value="1"/>
</dbReference>
<evidence type="ECO:0000313" key="13">
    <source>
        <dbReference type="EMBL" id="HHR48713.1"/>
    </source>
</evidence>
<dbReference type="GO" id="GO:0005829">
    <property type="term" value="C:cytosol"/>
    <property type="evidence" value="ECO:0007669"/>
    <property type="project" value="TreeGrafter"/>
</dbReference>
<evidence type="ECO:0000256" key="2">
    <source>
        <dbReference type="ARBA" id="ARBA00004496"/>
    </source>
</evidence>
<feature type="active site" description="For Fru-6P isomerization activity" evidence="10">
    <location>
        <position position="615"/>
    </location>
</feature>
<dbReference type="InterPro" id="IPR017932">
    <property type="entry name" value="GATase_2_dom"/>
</dbReference>
<dbReference type="GO" id="GO:0004360">
    <property type="term" value="F:glutamine-fructose-6-phosphate transaminase (isomerizing) activity"/>
    <property type="evidence" value="ECO:0007669"/>
    <property type="project" value="UniProtKB-UniRule"/>
</dbReference>
<protein>
    <recommendedName>
        <fullName evidence="4 10">Glutamine--fructose-6-phosphate aminotransferase [isomerizing]</fullName>
        <ecNumber evidence="3 10">2.6.1.16</ecNumber>
    </recommendedName>
    <alternativeName>
        <fullName evidence="10">D-fructose-6-phosphate amidotransferase</fullName>
    </alternativeName>
    <alternativeName>
        <fullName evidence="10">GFAT</fullName>
    </alternativeName>
    <alternativeName>
        <fullName evidence="10">Glucosamine-6-phosphate synthase</fullName>
    </alternativeName>
    <alternativeName>
        <fullName evidence="10">Hexosephosphate aminotransferase</fullName>
    </alternativeName>
    <alternativeName>
        <fullName evidence="10">L-glutamine--D-fructose-6-phosphate amidotransferase</fullName>
    </alternativeName>
</protein>
<dbReference type="Pfam" id="PF13522">
    <property type="entry name" value="GATase_6"/>
    <property type="match status" value="1"/>
</dbReference>
<comment type="catalytic activity">
    <reaction evidence="1 10">
        <text>D-fructose 6-phosphate + L-glutamine = D-glucosamine 6-phosphate + L-glutamate</text>
        <dbReference type="Rhea" id="RHEA:13237"/>
        <dbReference type="ChEBI" id="CHEBI:29985"/>
        <dbReference type="ChEBI" id="CHEBI:58359"/>
        <dbReference type="ChEBI" id="CHEBI:58725"/>
        <dbReference type="ChEBI" id="CHEBI:61527"/>
        <dbReference type="EC" id="2.6.1.16"/>
    </reaction>
</comment>
<evidence type="ECO:0000256" key="4">
    <source>
        <dbReference type="ARBA" id="ARBA00016090"/>
    </source>
</evidence>
<comment type="subunit">
    <text evidence="10">Homodimer.</text>
</comment>
<dbReference type="InterPro" id="IPR029055">
    <property type="entry name" value="Ntn_hydrolases_N"/>
</dbReference>
<comment type="subcellular location">
    <subcellularLocation>
        <location evidence="2 10">Cytoplasm</location>
    </subcellularLocation>
</comment>
<dbReference type="EMBL" id="DTHS01000024">
    <property type="protein sequence ID" value="HHR48713.1"/>
    <property type="molecule type" value="Genomic_DNA"/>
</dbReference>
<name>A0A7V6CN08_UNCW3</name>
<dbReference type="NCBIfam" id="NF001484">
    <property type="entry name" value="PRK00331.1"/>
    <property type="match status" value="1"/>
</dbReference>
<dbReference type="CDD" id="cd00714">
    <property type="entry name" value="GFAT"/>
    <property type="match status" value="1"/>
</dbReference>
<dbReference type="PROSITE" id="PS51464">
    <property type="entry name" value="SIS"/>
    <property type="match status" value="2"/>
</dbReference>
<comment type="caution">
    <text evidence="13">The sequence shown here is derived from an EMBL/GenBank/DDBJ whole genome shotgun (WGS) entry which is preliminary data.</text>
</comment>
<accession>A0A7V6CN08</accession>
<dbReference type="InterPro" id="IPR035490">
    <property type="entry name" value="GlmS/FrlB_SIS"/>
</dbReference>
<dbReference type="GO" id="GO:0006047">
    <property type="term" value="P:UDP-N-acetylglucosamine metabolic process"/>
    <property type="evidence" value="ECO:0007669"/>
    <property type="project" value="TreeGrafter"/>
</dbReference>
<dbReference type="InterPro" id="IPR035466">
    <property type="entry name" value="GlmS/AgaS_SIS"/>
</dbReference>
<feature type="active site" description="Nucleophile; for GATase activity" evidence="10">
    <location>
        <position position="2"/>
    </location>
</feature>
<dbReference type="FunFam" id="3.60.20.10:FF:000006">
    <property type="entry name" value="Glutamine--fructose-6-phosphate aminotransferase [isomerizing]"/>
    <property type="match status" value="1"/>
</dbReference>
<dbReference type="EC" id="2.6.1.16" evidence="3 10"/>
<dbReference type="NCBIfam" id="TIGR01135">
    <property type="entry name" value="glmS"/>
    <property type="match status" value="1"/>
</dbReference>
<dbReference type="PANTHER" id="PTHR10937:SF0">
    <property type="entry name" value="GLUTAMINE--FRUCTOSE-6-PHOSPHATE TRANSAMINASE (ISOMERIZING)"/>
    <property type="match status" value="1"/>
</dbReference>
<dbReference type="CDD" id="cd05009">
    <property type="entry name" value="SIS_GlmS_GlmD_2"/>
    <property type="match status" value="1"/>
</dbReference>
<keyword evidence="6 10" id="KW-0032">Aminotransferase</keyword>
<dbReference type="Pfam" id="PF01380">
    <property type="entry name" value="SIS"/>
    <property type="match status" value="2"/>
</dbReference>
<evidence type="ECO:0000256" key="5">
    <source>
        <dbReference type="ARBA" id="ARBA00022490"/>
    </source>
</evidence>
<dbReference type="InterPro" id="IPR005855">
    <property type="entry name" value="GFAT"/>
</dbReference>
<keyword evidence="9" id="KW-0315">Glutamine amidotransferase</keyword>
<evidence type="ECO:0000256" key="8">
    <source>
        <dbReference type="ARBA" id="ARBA00022737"/>
    </source>
</evidence>
<feature type="domain" description="SIS" evidence="12">
    <location>
        <begin position="297"/>
        <end position="436"/>
    </location>
</feature>
<feature type="initiator methionine" description="Removed" evidence="10">
    <location>
        <position position="1"/>
    </location>
</feature>
<gene>
    <name evidence="10 13" type="primary">glmS</name>
    <name evidence="13" type="ORF">ENV79_03610</name>
</gene>
<comment type="function">
    <text evidence="10">Catalyzes the first step in hexosamine metabolism, converting fructose-6P into glucosamine-6P using glutamine as a nitrogen source.</text>
</comment>
<evidence type="ECO:0000256" key="3">
    <source>
        <dbReference type="ARBA" id="ARBA00012916"/>
    </source>
</evidence>
<dbReference type="FunFam" id="3.40.50.10490:FF:000001">
    <property type="entry name" value="Glutamine--fructose-6-phosphate aminotransferase [isomerizing]"/>
    <property type="match status" value="1"/>
</dbReference>
<dbReference type="GO" id="GO:0046349">
    <property type="term" value="P:amino sugar biosynthetic process"/>
    <property type="evidence" value="ECO:0007669"/>
    <property type="project" value="UniProtKB-ARBA"/>
</dbReference>
<dbReference type="PROSITE" id="PS51278">
    <property type="entry name" value="GATASE_TYPE_2"/>
    <property type="match status" value="1"/>
</dbReference>
<evidence type="ECO:0000256" key="10">
    <source>
        <dbReference type="HAMAP-Rule" id="MF_00164"/>
    </source>
</evidence>
<keyword evidence="8" id="KW-0677">Repeat</keyword>
<proteinExistence type="inferred from homology"/>
<dbReference type="InterPro" id="IPR001347">
    <property type="entry name" value="SIS_dom"/>
</dbReference>
<dbReference type="AlphaFoldDB" id="A0A7V6CN08"/>
<dbReference type="SUPFAM" id="SSF56235">
    <property type="entry name" value="N-terminal nucleophile aminohydrolases (Ntn hydrolases)"/>
    <property type="match status" value="1"/>
</dbReference>
<dbReference type="Gene3D" id="3.40.50.10490">
    <property type="entry name" value="Glucose-6-phosphate isomerase like protein, domain 1"/>
    <property type="match status" value="2"/>
</dbReference>
<evidence type="ECO:0000256" key="7">
    <source>
        <dbReference type="ARBA" id="ARBA00022679"/>
    </source>
</evidence>
<feature type="domain" description="Glutamine amidotransferase type-2" evidence="11">
    <location>
        <begin position="2"/>
        <end position="229"/>
    </location>
</feature>
<dbReference type="FunFam" id="3.40.50.10490:FF:000002">
    <property type="entry name" value="Glutamine--fructose-6-phosphate aminotransferase [isomerizing]"/>
    <property type="match status" value="1"/>
</dbReference>
<dbReference type="GO" id="GO:0005975">
    <property type="term" value="P:carbohydrate metabolic process"/>
    <property type="evidence" value="ECO:0007669"/>
    <property type="project" value="UniProtKB-UniRule"/>
</dbReference>
<evidence type="ECO:0000256" key="1">
    <source>
        <dbReference type="ARBA" id="ARBA00001031"/>
    </source>
</evidence>
<dbReference type="SUPFAM" id="SSF53697">
    <property type="entry name" value="SIS domain"/>
    <property type="match status" value="1"/>
</dbReference>
<dbReference type="InterPro" id="IPR047084">
    <property type="entry name" value="GFAT_N"/>
</dbReference>
<reference evidence="13" key="1">
    <citation type="journal article" date="2020" name="mSystems">
        <title>Genome- and Community-Level Interaction Insights into Carbon Utilization and Element Cycling Functions of Hydrothermarchaeota in Hydrothermal Sediment.</title>
        <authorList>
            <person name="Zhou Z."/>
            <person name="Liu Y."/>
            <person name="Xu W."/>
            <person name="Pan J."/>
            <person name="Luo Z.H."/>
            <person name="Li M."/>
        </authorList>
    </citation>
    <scope>NUCLEOTIDE SEQUENCE [LARGE SCALE GENOMIC DNA]</scope>
    <source>
        <strain evidence="13">SpSt-791</strain>
    </source>
</reference>
<dbReference type="GO" id="GO:0097367">
    <property type="term" value="F:carbohydrate derivative binding"/>
    <property type="evidence" value="ECO:0007669"/>
    <property type="project" value="InterPro"/>
</dbReference>
<evidence type="ECO:0000256" key="6">
    <source>
        <dbReference type="ARBA" id="ARBA00022576"/>
    </source>
</evidence>
<keyword evidence="5 10" id="KW-0963">Cytoplasm</keyword>
<feature type="domain" description="SIS" evidence="12">
    <location>
        <begin position="469"/>
        <end position="610"/>
    </location>
</feature>
<organism evidence="13">
    <name type="scientific">candidate division WOR-3 bacterium</name>
    <dbReference type="NCBI Taxonomy" id="2052148"/>
    <lineage>
        <taxon>Bacteria</taxon>
        <taxon>Bacteria division WOR-3</taxon>
    </lineage>
</organism>
<dbReference type="CDD" id="cd05008">
    <property type="entry name" value="SIS_GlmS_GlmD_1"/>
    <property type="match status" value="1"/>
</dbReference>
<sequence length="620" mass="69835">MCGIVGYIGSRDIISVLLVALERLEYRGYDSCGIAIKKGDQILVKKTAGRLYKLKAILNSFDFSLKKEETIIGIGHTRWATHGKVSDENAHPFLDCEENLAIVHNGIIENFLELKNRLAKIGHKFKSETDTEVIVHLLEEKIKEKKERLEEKDFLKVLLELLKELKGSFALALISKKFDFLCGLKKGSPLLCGVGKKEGMIASDILALVGICKKVYVLEDGEIVFLKKDEAIFYNEEGKRIEKESVKLDLKVKEVSKGRYRHFMRKEIFEQPKVLRLNCEKRLFDNEILLGEGFHFYPDDIKNISNIVIQACGTSYHAGLIGRDYFERIAEIPTTVEIASEFLSRPFLFNNNALMIAISQSGETADTLMALREAKARKIKNLAILNVKRSSMDREADSVVFINAGPEIGVASTKAYTAQIFSLFILALYFAKIKGKLDDEKINNYLENIRKIPEKVEKALLLDRLIKKVAKKYYNASHFVFLGRGINYPSALEGALKLKEISYIHAAGYPAGEMKHGPISVISEETPVISICVKDATYEKMIANIMEAKARGGKIIAIGYENDERLKEIADEVFYIPETIEFLTPIVVAIPLQLFAYHIACLRGCDVDKPRHLAKSVTVL</sequence>
<evidence type="ECO:0000256" key="9">
    <source>
        <dbReference type="ARBA" id="ARBA00022962"/>
    </source>
</evidence>
<dbReference type="GO" id="GO:0006002">
    <property type="term" value="P:fructose 6-phosphate metabolic process"/>
    <property type="evidence" value="ECO:0007669"/>
    <property type="project" value="TreeGrafter"/>
</dbReference>
<dbReference type="GO" id="GO:0006487">
    <property type="term" value="P:protein N-linked glycosylation"/>
    <property type="evidence" value="ECO:0007669"/>
    <property type="project" value="TreeGrafter"/>
</dbReference>
<evidence type="ECO:0000259" key="12">
    <source>
        <dbReference type="PROSITE" id="PS51464"/>
    </source>
</evidence>
<dbReference type="Gene3D" id="3.60.20.10">
    <property type="entry name" value="Glutamine Phosphoribosylpyrophosphate, subunit 1, domain 1"/>
    <property type="match status" value="1"/>
</dbReference>
<dbReference type="InterPro" id="IPR046348">
    <property type="entry name" value="SIS_dom_sf"/>
</dbReference>
<dbReference type="HAMAP" id="MF_00164">
    <property type="entry name" value="GlmS"/>
    <property type="match status" value="1"/>
</dbReference>
<keyword evidence="7 10" id="KW-0808">Transferase</keyword>